<reference evidence="4" key="1">
    <citation type="submission" date="2023-01" db="EMBL/GenBank/DDBJ databases">
        <title>Genome assembly of the deep-sea coral Lophelia pertusa.</title>
        <authorList>
            <person name="Herrera S."/>
            <person name="Cordes E."/>
        </authorList>
    </citation>
    <scope>NUCLEOTIDE SEQUENCE</scope>
    <source>
        <strain evidence="4">USNM1676648</strain>
        <tissue evidence="4">Polyp</tissue>
    </source>
</reference>
<evidence type="ECO:0000313" key="5">
    <source>
        <dbReference type="Proteomes" id="UP001163046"/>
    </source>
</evidence>
<evidence type="ECO:0000256" key="2">
    <source>
        <dbReference type="ARBA" id="ARBA00023157"/>
    </source>
</evidence>
<dbReference type="PANTHER" id="PTHR45080:SF8">
    <property type="entry name" value="IG-LIKE DOMAIN-CONTAINING PROTEIN"/>
    <property type="match status" value="1"/>
</dbReference>
<proteinExistence type="predicted"/>
<keyword evidence="5" id="KW-1185">Reference proteome</keyword>
<dbReference type="InterPro" id="IPR050958">
    <property type="entry name" value="Cell_Adh-Cytoskel_Orgn"/>
</dbReference>
<organism evidence="4 5">
    <name type="scientific">Desmophyllum pertusum</name>
    <dbReference type="NCBI Taxonomy" id="174260"/>
    <lineage>
        <taxon>Eukaryota</taxon>
        <taxon>Metazoa</taxon>
        <taxon>Cnidaria</taxon>
        <taxon>Anthozoa</taxon>
        <taxon>Hexacorallia</taxon>
        <taxon>Scleractinia</taxon>
        <taxon>Caryophylliina</taxon>
        <taxon>Caryophylliidae</taxon>
        <taxon>Desmophyllum</taxon>
    </lineage>
</organism>
<dbReference type="GO" id="GO:0005886">
    <property type="term" value="C:plasma membrane"/>
    <property type="evidence" value="ECO:0007669"/>
    <property type="project" value="TreeGrafter"/>
</dbReference>
<dbReference type="SUPFAM" id="SSF48726">
    <property type="entry name" value="Immunoglobulin"/>
    <property type="match status" value="2"/>
</dbReference>
<keyword evidence="2" id="KW-1015">Disulfide bond</keyword>
<dbReference type="InterPro" id="IPR013783">
    <property type="entry name" value="Ig-like_fold"/>
</dbReference>
<accession>A0A9X0CUL4</accession>
<protein>
    <recommendedName>
        <fullName evidence="3">Ig-like domain-containing protein</fullName>
    </recommendedName>
</protein>
<feature type="domain" description="Ig-like" evidence="3">
    <location>
        <begin position="58"/>
        <end position="117"/>
    </location>
</feature>
<dbReference type="PANTHER" id="PTHR45080">
    <property type="entry name" value="CONTACTIN 5"/>
    <property type="match status" value="1"/>
</dbReference>
<dbReference type="InterPro" id="IPR036179">
    <property type="entry name" value="Ig-like_dom_sf"/>
</dbReference>
<comment type="caution">
    <text evidence="4">The sequence shown here is derived from an EMBL/GenBank/DDBJ whole genome shotgun (WGS) entry which is preliminary data.</text>
</comment>
<dbReference type="EMBL" id="MU826411">
    <property type="protein sequence ID" value="KAJ7376166.1"/>
    <property type="molecule type" value="Genomic_DNA"/>
</dbReference>
<sequence length="117" mass="12807">MGEPQDPHIVVDRNDPATLHIKDVRREDDGIYKIEVFLQLGGNAIADHEINLTVLDAPSVDINPTAATVIEGNNITLTCNASGKPAPVITWKKAGESVLSVSKFFRHNCECKQTRDT</sequence>
<evidence type="ECO:0000256" key="1">
    <source>
        <dbReference type="ARBA" id="ARBA00022729"/>
    </source>
</evidence>
<dbReference type="PROSITE" id="PS50835">
    <property type="entry name" value="IG_LIKE"/>
    <property type="match status" value="1"/>
</dbReference>
<evidence type="ECO:0000313" key="4">
    <source>
        <dbReference type="EMBL" id="KAJ7376166.1"/>
    </source>
</evidence>
<dbReference type="Proteomes" id="UP001163046">
    <property type="component" value="Unassembled WGS sequence"/>
</dbReference>
<evidence type="ECO:0000259" key="3">
    <source>
        <dbReference type="PROSITE" id="PS50835"/>
    </source>
</evidence>
<dbReference type="InterPro" id="IPR007110">
    <property type="entry name" value="Ig-like_dom"/>
</dbReference>
<dbReference type="AlphaFoldDB" id="A0A9X0CUL4"/>
<dbReference type="Gene3D" id="2.60.40.10">
    <property type="entry name" value="Immunoglobulins"/>
    <property type="match status" value="2"/>
</dbReference>
<gene>
    <name evidence="4" type="ORF">OS493_036545</name>
</gene>
<keyword evidence="1" id="KW-0732">Signal</keyword>
<dbReference type="Pfam" id="PF13927">
    <property type="entry name" value="Ig_3"/>
    <property type="match status" value="1"/>
</dbReference>
<dbReference type="OrthoDB" id="5984376at2759"/>
<dbReference type="GO" id="GO:0007156">
    <property type="term" value="P:homophilic cell adhesion via plasma membrane adhesion molecules"/>
    <property type="evidence" value="ECO:0007669"/>
    <property type="project" value="TreeGrafter"/>
</dbReference>
<name>A0A9X0CUL4_9CNID</name>